<dbReference type="Proteomes" id="UP000276215">
    <property type="component" value="Unassembled WGS sequence"/>
</dbReference>
<feature type="transmembrane region" description="Helical" evidence="1">
    <location>
        <begin position="36"/>
        <end position="56"/>
    </location>
</feature>
<evidence type="ECO:0000313" key="2">
    <source>
        <dbReference type="EMBL" id="RPB03541.1"/>
    </source>
</evidence>
<accession>A0A3N4K546</accession>
<keyword evidence="1" id="KW-1133">Transmembrane helix</keyword>
<keyword evidence="1" id="KW-0472">Membrane</keyword>
<keyword evidence="3" id="KW-1185">Reference proteome</keyword>
<reference evidence="2 3" key="1">
    <citation type="journal article" date="2018" name="Nat. Ecol. Evol.">
        <title>Pezizomycetes genomes reveal the molecular basis of ectomycorrhizal truffle lifestyle.</title>
        <authorList>
            <person name="Murat C."/>
            <person name="Payen T."/>
            <person name="Noel B."/>
            <person name="Kuo A."/>
            <person name="Morin E."/>
            <person name="Chen J."/>
            <person name="Kohler A."/>
            <person name="Krizsan K."/>
            <person name="Balestrini R."/>
            <person name="Da Silva C."/>
            <person name="Montanini B."/>
            <person name="Hainaut M."/>
            <person name="Levati E."/>
            <person name="Barry K.W."/>
            <person name="Belfiori B."/>
            <person name="Cichocki N."/>
            <person name="Clum A."/>
            <person name="Dockter R.B."/>
            <person name="Fauchery L."/>
            <person name="Guy J."/>
            <person name="Iotti M."/>
            <person name="Le Tacon F."/>
            <person name="Lindquist E.A."/>
            <person name="Lipzen A."/>
            <person name="Malagnac F."/>
            <person name="Mello A."/>
            <person name="Molinier V."/>
            <person name="Miyauchi S."/>
            <person name="Poulain J."/>
            <person name="Riccioni C."/>
            <person name="Rubini A."/>
            <person name="Sitrit Y."/>
            <person name="Splivallo R."/>
            <person name="Traeger S."/>
            <person name="Wang M."/>
            <person name="Zifcakova L."/>
            <person name="Wipf D."/>
            <person name="Zambonelli A."/>
            <person name="Paolocci F."/>
            <person name="Nowrousian M."/>
            <person name="Ottonello S."/>
            <person name="Baldrian P."/>
            <person name="Spatafora J.W."/>
            <person name="Henrissat B."/>
            <person name="Nagy L.G."/>
            <person name="Aury J.M."/>
            <person name="Wincker P."/>
            <person name="Grigoriev I.V."/>
            <person name="Bonfante P."/>
            <person name="Martin F.M."/>
        </authorList>
    </citation>
    <scope>NUCLEOTIDE SEQUENCE [LARGE SCALE GENOMIC DNA]</scope>
    <source>
        <strain evidence="2 3">120613-1</strain>
    </source>
</reference>
<dbReference type="EMBL" id="ML120362">
    <property type="protein sequence ID" value="RPB03541.1"/>
    <property type="molecule type" value="Genomic_DNA"/>
</dbReference>
<proteinExistence type="predicted"/>
<organism evidence="2 3">
    <name type="scientific">Choiromyces venosus 120613-1</name>
    <dbReference type="NCBI Taxonomy" id="1336337"/>
    <lineage>
        <taxon>Eukaryota</taxon>
        <taxon>Fungi</taxon>
        <taxon>Dikarya</taxon>
        <taxon>Ascomycota</taxon>
        <taxon>Pezizomycotina</taxon>
        <taxon>Pezizomycetes</taxon>
        <taxon>Pezizales</taxon>
        <taxon>Tuberaceae</taxon>
        <taxon>Choiromyces</taxon>
    </lineage>
</organism>
<protein>
    <recommendedName>
        <fullName evidence="4">Transmembrane protein</fullName>
    </recommendedName>
</protein>
<name>A0A3N4K546_9PEZI</name>
<evidence type="ECO:0008006" key="4">
    <source>
        <dbReference type="Google" id="ProtNLM"/>
    </source>
</evidence>
<gene>
    <name evidence="2" type="ORF">L873DRAFT_172174</name>
</gene>
<evidence type="ECO:0000256" key="1">
    <source>
        <dbReference type="SAM" id="Phobius"/>
    </source>
</evidence>
<evidence type="ECO:0000313" key="3">
    <source>
        <dbReference type="Proteomes" id="UP000276215"/>
    </source>
</evidence>
<sequence>MVCECYLVICYWRSGLGGGGIGDMVWWSHEWRVGNFGGGVVVYVVGGWSALLYGGYWKALSIIKVEGKKHDREEFGGFFLSRDR</sequence>
<dbReference type="AlphaFoldDB" id="A0A3N4K546"/>
<keyword evidence="1" id="KW-0812">Transmembrane</keyword>